<name>A0A0R3RRF2_9BILA</name>
<dbReference type="AlphaFoldDB" id="A0A0R3RRF2"/>
<organism evidence="1 2">
    <name type="scientific">Elaeophora elaphi</name>
    <dbReference type="NCBI Taxonomy" id="1147741"/>
    <lineage>
        <taxon>Eukaryota</taxon>
        <taxon>Metazoa</taxon>
        <taxon>Ecdysozoa</taxon>
        <taxon>Nematoda</taxon>
        <taxon>Chromadorea</taxon>
        <taxon>Rhabditida</taxon>
        <taxon>Spirurina</taxon>
        <taxon>Spiruromorpha</taxon>
        <taxon>Filarioidea</taxon>
        <taxon>Onchocercidae</taxon>
        <taxon>Elaeophora</taxon>
    </lineage>
</organism>
<evidence type="ECO:0000313" key="2">
    <source>
        <dbReference type="WBParaSite" id="EEL_0000431101-mRNA-1"/>
    </source>
</evidence>
<protein>
    <submittedName>
        <fullName evidence="2">FAA_hydrolase domain-containing protein</fullName>
    </submittedName>
</protein>
<keyword evidence="1" id="KW-1185">Reference proteome</keyword>
<dbReference type="STRING" id="1147741.A0A0R3RRF2"/>
<proteinExistence type="predicted"/>
<dbReference type="Proteomes" id="UP000050640">
    <property type="component" value="Unplaced"/>
</dbReference>
<accession>A0A0R3RRF2</accession>
<sequence length="125" mass="14006">MGIYSSLMLAKVSRSAELAGSRRPSKVFKKQKSIGPFVEFALKSLQTVLVRTNDNLLSETYYHGTVNYADVKKLLVRDGDFQFGIPEVNEKQVIIFNIPKHSSPKITQNNEWVAVNNCMNGALQS</sequence>
<reference evidence="2" key="1">
    <citation type="submission" date="2017-02" db="UniProtKB">
        <authorList>
            <consortium name="WormBaseParasite"/>
        </authorList>
    </citation>
    <scope>IDENTIFICATION</scope>
</reference>
<evidence type="ECO:0000313" key="1">
    <source>
        <dbReference type="Proteomes" id="UP000050640"/>
    </source>
</evidence>
<dbReference type="WBParaSite" id="EEL_0000431101-mRNA-1">
    <property type="protein sequence ID" value="EEL_0000431101-mRNA-1"/>
    <property type="gene ID" value="EEL_0000431101"/>
</dbReference>